<name>A0A2W4ZY89_9BACT</name>
<dbReference type="Gene3D" id="2.60.40.1180">
    <property type="entry name" value="Golgi alpha-mannosidase II"/>
    <property type="match status" value="1"/>
</dbReference>
<dbReference type="InterPro" id="IPR017853">
    <property type="entry name" value="GH"/>
</dbReference>
<comment type="similarity">
    <text evidence="1">Belongs to the glycosyl hydrolase 13 family.</text>
</comment>
<dbReference type="Gene3D" id="3.20.20.80">
    <property type="entry name" value="Glycosidases"/>
    <property type="match status" value="1"/>
</dbReference>
<dbReference type="SUPFAM" id="SSF51011">
    <property type="entry name" value="Glycosyl hydrolase domain"/>
    <property type="match status" value="1"/>
</dbReference>
<dbReference type="SMART" id="SM00642">
    <property type="entry name" value="Aamy"/>
    <property type="match status" value="1"/>
</dbReference>
<dbReference type="FunFam" id="3.90.400.10:FF:000002">
    <property type="entry name" value="Sucrose isomerase"/>
    <property type="match status" value="1"/>
</dbReference>
<dbReference type="GO" id="GO:0004556">
    <property type="term" value="F:alpha-amylase activity"/>
    <property type="evidence" value="ECO:0007669"/>
    <property type="project" value="TreeGrafter"/>
</dbReference>
<keyword evidence="3" id="KW-0326">Glycosidase</keyword>
<evidence type="ECO:0000313" key="6">
    <source>
        <dbReference type="Proteomes" id="UP000249557"/>
    </source>
</evidence>
<dbReference type="Gene3D" id="3.90.400.10">
    <property type="entry name" value="Oligo-1,6-glucosidase, Domain 2"/>
    <property type="match status" value="1"/>
</dbReference>
<dbReference type="InterPro" id="IPR006047">
    <property type="entry name" value="GH13_cat_dom"/>
</dbReference>
<dbReference type="PANTHER" id="PTHR10357">
    <property type="entry name" value="ALPHA-AMYLASE FAMILY MEMBER"/>
    <property type="match status" value="1"/>
</dbReference>
<dbReference type="PANTHER" id="PTHR10357:SF179">
    <property type="entry name" value="NEUTRAL AND BASIC AMINO ACID TRANSPORT PROTEIN RBAT"/>
    <property type="match status" value="1"/>
</dbReference>
<evidence type="ECO:0000256" key="2">
    <source>
        <dbReference type="ARBA" id="ARBA00022801"/>
    </source>
</evidence>
<evidence type="ECO:0000256" key="1">
    <source>
        <dbReference type="ARBA" id="ARBA00008061"/>
    </source>
</evidence>
<feature type="domain" description="Glycosyl hydrolase family 13 catalytic" evidence="4">
    <location>
        <begin position="16"/>
        <end position="407"/>
    </location>
</feature>
<protein>
    <submittedName>
        <fullName evidence="5">Alpha-glucosidase</fullName>
    </submittedName>
</protein>
<dbReference type="Proteomes" id="UP000249557">
    <property type="component" value="Unassembled WGS sequence"/>
</dbReference>
<comment type="caution">
    <text evidence="5">The sequence shown here is derived from an EMBL/GenBank/DDBJ whole genome shotgun (WGS) entry which is preliminary data.</text>
</comment>
<keyword evidence="2" id="KW-0378">Hydrolase</keyword>
<reference evidence="5 6" key="1">
    <citation type="submission" date="2017-08" db="EMBL/GenBank/DDBJ databases">
        <title>Infants hospitalized years apart are colonized by the same room-sourced microbial strains.</title>
        <authorList>
            <person name="Brooks B."/>
            <person name="Olm M.R."/>
            <person name="Firek B.A."/>
            <person name="Baker R."/>
            <person name="Thomas B.C."/>
            <person name="Morowitz M.J."/>
            <person name="Banfield J.F."/>
        </authorList>
    </citation>
    <scope>NUCLEOTIDE SEQUENCE [LARGE SCALE GENOMIC DNA]</scope>
    <source>
        <strain evidence="5">S2_018_000_R2_104</strain>
    </source>
</reference>
<dbReference type="SUPFAM" id="SSF51445">
    <property type="entry name" value="(Trans)glycosidases"/>
    <property type="match status" value="1"/>
</dbReference>
<evidence type="ECO:0000259" key="4">
    <source>
        <dbReference type="SMART" id="SM00642"/>
    </source>
</evidence>
<accession>A0A2W4ZY89</accession>
<dbReference type="InterPro" id="IPR013780">
    <property type="entry name" value="Glyco_hydro_b"/>
</dbReference>
<evidence type="ECO:0000256" key="3">
    <source>
        <dbReference type="ARBA" id="ARBA00023295"/>
    </source>
</evidence>
<organism evidence="5 6">
    <name type="scientific">Micavibrio aeruginosavorus</name>
    <dbReference type="NCBI Taxonomy" id="349221"/>
    <lineage>
        <taxon>Bacteria</taxon>
        <taxon>Pseudomonadati</taxon>
        <taxon>Bdellovibrionota</taxon>
        <taxon>Bdellovibrionia</taxon>
        <taxon>Bdellovibrionales</taxon>
        <taxon>Pseudobdellovibrionaceae</taxon>
        <taxon>Micavibrio</taxon>
    </lineage>
</organism>
<dbReference type="GO" id="GO:0009313">
    <property type="term" value="P:oligosaccharide catabolic process"/>
    <property type="evidence" value="ECO:0007669"/>
    <property type="project" value="TreeGrafter"/>
</dbReference>
<sequence length="546" mass="61536">MSSENLHWWRGAVIYQIYPRSFRDTNGDGVGDIKGITEKLPYIADLGVDAVWISPVMKSPMKDFGYDVSDYQDIDPLFGTLDDFKAMLDKAHSLNLKIIIDMIYSHTSDQHVWFQESRKSRDNAKADWYVWADPKEDGTPPNNWVSVFGGSSWQYDSWRGQYYLHNFLKEQPDLNFHNADVQDAVLAATRFWLDLGVDGFRLDAINFAVHDKKLRDNPKRPVVPGTFSTQLDFVDPYSMQWHKYDKSQPEMLEFLKRVRRLLEEYPGTMALGEIGDDDQVARAIEYSAPGMLHTCYNFSLVGMKARDANAFRDAIEAFESHATQAWPAWAFSNHDVTRVISRWAGDFSTDSRIAKLLPALLASQRGSSFLYQGEELGLPDTVVAYDDIQDPWGIYLYPKWQGRDGCRTPMPWNADSRHLGFSDGDAKPWLPVNETYGALAPDRQAVDPDSTLSFVKAFLGWRKGQAAITGGSITFEDSGSDTVLIFRRGEKGAGVYCAFNLGDKPAEVSLPGDVGIESLFTWKAQSGEVSARALTLPPFGFFYGGF</sequence>
<dbReference type="CDD" id="cd11330">
    <property type="entry name" value="AmyAc_OligoGlu"/>
    <property type="match status" value="1"/>
</dbReference>
<dbReference type="AlphaFoldDB" id="A0A2W4ZY89"/>
<dbReference type="EMBL" id="QFNK01000065">
    <property type="protein sequence ID" value="PZO87280.1"/>
    <property type="molecule type" value="Genomic_DNA"/>
</dbReference>
<evidence type="ECO:0000313" key="5">
    <source>
        <dbReference type="EMBL" id="PZO87280.1"/>
    </source>
</evidence>
<gene>
    <name evidence="5" type="ORF">DI626_04395</name>
</gene>
<dbReference type="Pfam" id="PF00128">
    <property type="entry name" value="Alpha-amylase"/>
    <property type="match status" value="1"/>
</dbReference>
<proteinExistence type="inferred from homology"/>
<dbReference type="InterPro" id="IPR045857">
    <property type="entry name" value="O16G_dom_2"/>
</dbReference>